<proteinExistence type="predicted"/>
<sequence length="128" mass="13705">MLRGAPPTDEVGPELQVLCPPVVAVEVGDSWRGLREGTPLRGFTGLDTAAFGGKFTSRWTWWASSLNSTGSASKSLHTARVISSHRVGCRSAKTKVPVLGHENQMDVKPKGTVTARTNVLVDTHKPTV</sequence>
<evidence type="ECO:0000313" key="2">
    <source>
        <dbReference type="Proteomes" id="UP001499990"/>
    </source>
</evidence>
<dbReference type="Proteomes" id="UP001499990">
    <property type="component" value="Unassembled WGS sequence"/>
</dbReference>
<keyword evidence="2" id="KW-1185">Reference proteome</keyword>
<name>A0ABP6SH01_9ACTN</name>
<evidence type="ECO:0000313" key="1">
    <source>
        <dbReference type="EMBL" id="GAA3376657.1"/>
    </source>
</evidence>
<organism evidence="1 2">
    <name type="scientific">Streptomyces sannanensis</name>
    <dbReference type="NCBI Taxonomy" id="285536"/>
    <lineage>
        <taxon>Bacteria</taxon>
        <taxon>Bacillati</taxon>
        <taxon>Actinomycetota</taxon>
        <taxon>Actinomycetes</taxon>
        <taxon>Kitasatosporales</taxon>
        <taxon>Streptomycetaceae</taxon>
        <taxon>Streptomyces</taxon>
    </lineage>
</organism>
<comment type="caution">
    <text evidence="1">The sequence shown here is derived from an EMBL/GenBank/DDBJ whole genome shotgun (WGS) entry which is preliminary data.</text>
</comment>
<accession>A0ABP6SH01</accession>
<dbReference type="EMBL" id="BAAAYL010000001">
    <property type="protein sequence ID" value="GAA3376657.1"/>
    <property type="molecule type" value="Genomic_DNA"/>
</dbReference>
<protein>
    <submittedName>
        <fullName evidence="1">Uncharacterized protein</fullName>
    </submittedName>
</protein>
<reference evidence="2" key="1">
    <citation type="journal article" date="2019" name="Int. J. Syst. Evol. Microbiol.">
        <title>The Global Catalogue of Microorganisms (GCM) 10K type strain sequencing project: providing services to taxonomists for standard genome sequencing and annotation.</title>
        <authorList>
            <consortium name="The Broad Institute Genomics Platform"/>
            <consortium name="The Broad Institute Genome Sequencing Center for Infectious Disease"/>
            <person name="Wu L."/>
            <person name="Ma J."/>
        </authorList>
    </citation>
    <scope>NUCLEOTIDE SEQUENCE [LARGE SCALE GENOMIC DNA]</scope>
    <source>
        <strain evidence="2">JCM 9651</strain>
    </source>
</reference>
<gene>
    <name evidence="1" type="ORF">GCM10020367_49210</name>
</gene>